<feature type="compositionally biased region" description="Polar residues" evidence="3">
    <location>
        <begin position="143"/>
        <end position="160"/>
    </location>
</feature>
<feature type="domain" description="Apple" evidence="5">
    <location>
        <begin position="74"/>
        <end position="149"/>
    </location>
</feature>
<dbReference type="InterPro" id="IPR000177">
    <property type="entry name" value="Apple"/>
</dbReference>
<evidence type="ECO:0000256" key="4">
    <source>
        <dbReference type="SAM" id="Phobius"/>
    </source>
</evidence>
<evidence type="ECO:0000256" key="1">
    <source>
        <dbReference type="ARBA" id="ARBA00022737"/>
    </source>
</evidence>
<feature type="non-terminal residue" evidence="6">
    <location>
        <position position="244"/>
    </location>
</feature>
<evidence type="ECO:0000256" key="2">
    <source>
        <dbReference type="ARBA" id="ARBA00023157"/>
    </source>
</evidence>
<name>A0ABN9PE92_9DINO</name>
<accession>A0ABN9PE92</accession>
<evidence type="ECO:0000313" key="6">
    <source>
        <dbReference type="EMBL" id="CAK0790680.1"/>
    </source>
</evidence>
<proteinExistence type="predicted"/>
<evidence type="ECO:0000256" key="3">
    <source>
        <dbReference type="SAM" id="MobiDB-lite"/>
    </source>
</evidence>
<feature type="transmembrane region" description="Helical" evidence="4">
    <location>
        <begin position="217"/>
        <end position="238"/>
    </location>
</feature>
<keyword evidence="4" id="KW-1133">Transmembrane helix</keyword>
<keyword evidence="7" id="KW-1185">Reference proteome</keyword>
<gene>
    <name evidence="6" type="ORF">PCOR1329_LOCUS1899</name>
</gene>
<protein>
    <recommendedName>
        <fullName evidence="5">Apple domain-containing protein</fullName>
    </recommendedName>
</protein>
<evidence type="ECO:0000313" key="7">
    <source>
        <dbReference type="Proteomes" id="UP001189429"/>
    </source>
</evidence>
<keyword evidence="4" id="KW-0472">Membrane</keyword>
<keyword evidence="1" id="KW-0677">Repeat</keyword>
<dbReference type="Proteomes" id="UP001189429">
    <property type="component" value="Unassembled WGS sequence"/>
</dbReference>
<sequence>MCADTCAELQGCTHFTWLDPTKQQEDDGRSCYLKHGEQRKKSNSTRGVVSGVCRQARSVVVAHAPAGWLRADGCHAEPGVDYKDDFVAEVRGVASASECGGACLLLDGCTHYSWVGNESAGPAWYRNCYLKTGSPTGRHANGVITSGRCSRNGGTHTSPSPMAASVPPEDANQVRVDSTVFADKTMANKAAPSAPARALPSVVADRQAGRFPKRPSALLLGAMGAIGAVAFVSTGYAIRKCTSG</sequence>
<keyword evidence="2" id="KW-1015">Disulfide bond</keyword>
<keyword evidence="4" id="KW-0812">Transmembrane</keyword>
<dbReference type="Pfam" id="PF14295">
    <property type="entry name" value="PAN_4"/>
    <property type="match status" value="2"/>
</dbReference>
<dbReference type="Gene3D" id="3.50.4.10">
    <property type="entry name" value="Hepatocyte Growth Factor"/>
    <property type="match status" value="2"/>
</dbReference>
<dbReference type="InterPro" id="IPR003609">
    <property type="entry name" value="Pan_app"/>
</dbReference>
<reference evidence="6" key="1">
    <citation type="submission" date="2023-10" db="EMBL/GenBank/DDBJ databases">
        <authorList>
            <person name="Chen Y."/>
            <person name="Shah S."/>
            <person name="Dougan E. K."/>
            <person name="Thang M."/>
            <person name="Chan C."/>
        </authorList>
    </citation>
    <scope>NUCLEOTIDE SEQUENCE [LARGE SCALE GENOMIC DNA]</scope>
</reference>
<comment type="caution">
    <text evidence="6">The sequence shown here is derived from an EMBL/GenBank/DDBJ whole genome shotgun (WGS) entry which is preliminary data.</text>
</comment>
<dbReference type="SMART" id="SM00223">
    <property type="entry name" value="APPLE"/>
    <property type="match status" value="1"/>
</dbReference>
<organism evidence="6 7">
    <name type="scientific">Prorocentrum cordatum</name>
    <dbReference type="NCBI Taxonomy" id="2364126"/>
    <lineage>
        <taxon>Eukaryota</taxon>
        <taxon>Sar</taxon>
        <taxon>Alveolata</taxon>
        <taxon>Dinophyceae</taxon>
        <taxon>Prorocentrales</taxon>
        <taxon>Prorocentraceae</taxon>
        <taxon>Prorocentrum</taxon>
    </lineage>
</organism>
<dbReference type="EMBL" id="CAUYUJ010000459">
    <property type="protein sequence ID" value="CAK0790680.1"/>
    <property type="molecule type" value="Genomic_DNA"/>
</dbReference>
<evidence type="ECO:0000259" key="5">
    <source>
        <dbReference type="SMART" id="SM00223"/>
    </source>
</evidence>
<feature type="region of interest" description="Disordered" evidence="3">
    <location>
        <begin position="140"/>
        <end position="170"/>
    </location>
</feature>